<dbReference type="EMBL" id="CP056067">
    <property type="protein sequence ID" value="UVC54469.1"/>
    <property type="molecule type" value="Genomic_DNA"/>
</dbReference>
<evidence type="ECO:0000313" key="2">
    <source>
        <dbReference type="EMBL" id="UVC54469.1"/>
    </source>
</evidence>
<dbReference type="GO" id="GO:0004693">
    <property type="term" value="F:cyclin-dependent protein serine/threonine kinase activity"/>
    <property type="evidence" value="ECO:0007669"/>
    <property type="project" value="UniProtKB-EC"/>
</dbReference>
<proteinExistence type="predicted"/>
<protein>
    <submittedName>
        <fullName evidence="2">Cyclin-dependent kinase</fullName>
        <ecNumber evidence="2">2.7.11.22</ecNumber>
    </submittedName>
</protein>
<dbReference type="Pfam" id="PF00069">
    <property type="entry name" value="Pkinase"/>
    <property type="match status" value="1"/>
</dbReference>
<dbReference type="GO" id="GO:0005737">
    <property type="term" value="C:cytoplasm"/>
    <property type="evidence" value="ECO:0007669"/>
    <property type="project" value="TreeGrafter"/>
</dbReference>
<feature type="domain" description="Protein kinase" evidence="1">
    <location>
        <begin position="367"/>
        <end position="621"/>
    </location>
</feature>
<dbReference type="PROSITE" id="PS50011">
    <property type="entry name" value="PROTEIN_KINASE_DOM"/>
    <property type="match status" value="1"/>
</dbReference>
<dbReference type="GO" id="GO:0044773">
    <property type="term" value="P:mitotic DNA damage checkpoint signaling"/>
    <property type="evidence" value="ECO:0007669"/>
    <property type="project" value="TreeGrafter"/>
</dbReference>
<accession>A0A976XK35</accession>
<evidence type="ECO:0000313" key="3">
    <source>
        <dbReference type="Proteomes" id="UP000244803"/>
    </source>
</evidence>
<evidence type="ECO:0000259" key="1">
    <source>
        <dbReference type="PROSITE" id="PS50011"/>
    </source>
</evidence>
<keyword evidence="2" id="KW-0418">Kinase</keyword>
<keyword evidence="2" id="KW-0808">Transferase</keyword>
<dbReference type="Gene3D" id="3.30.200.20">
    <property type="entry name" value="Phosphorylase Kinase, domain 1"/>
    <property type="match status" value="1"/>
</dbReference>
<dbReference type="EC" id="2.7.11.22" evidence="2"/>
<dbReference type="SUPFAM" id="SSF56112">
    <property type="entry name" value="Protein kinase-like (PK-like)"/>
    <property type="match status" value="1"/>
</dbReference>
<reference evidence="2" key="1">
    <citation type="submission" date="2022-07" db="EMBL/GenBank/DDBJ databases">
        <title>Evaluation of T. orientalis genome assembly methods using nanopore sequencing and analysis of variation between genomes.</title>
        <authorList>
            <person name="Yam J."/>
            <person name="Micallef M.L."/>
            <person name="Liu M."/>
            <person name="Djordjevic S.P."/>
            <person name="Bogema D.R."/>
            <person name="Jenkins C."/>
        </authorList>
    </citation>
    <scope>NUCLEOTIDE SEQUENCE</scope>
    <source>
        <strain evidence="2">Fish Creek</strain>
    </source>
</reference>
<dbReference type="AlphaFoldDB" id="A0A976XK35"/>
<dbReference type="GO" id="GO:0005524">
    <property type="term" value="F:ATP binding"/>
    <property type="evidence" value="ECO:0007669"/>
    <property type="project" value="InterPro"/>
</dbReference>
<dbReference type="PANTHER" id="PTHR44167:SF24">
    <property type="entry name" value="SERINE_THREONINE-PROTEIN KINASE CHK2"/>
    <property type="match status" value="1"/>
</dbReference>
<name>A0A976XK35_THEOR</name>
<dbReference type="InterPro" id="IPR000719">
    <property type="entry name" value="Prot_kinase_dom"/>
</dbReference>
<organism evidence="2 3">
    <name type="scientific">Theileria orientalis</name>
    <dbReference type="NCBI Taxonomy" id="68886"/>
    <lineage>
        <taxon>Eukaryota</taxon>
        <taxon>Sar</taxon>
        <taxon>Alveolata</taxon>
        <taxon>Apicomplexa</taxon>
        <taxon>Aconoidasida</taxon>
        <taxon>Piroplasmida</taxon>
        <taxon>Theileriidae</taxon>
        <taxon>Theileria</taxon>
    </lineage>
</organism>
<dbReference type="Gene3D" id="1.10.510.10">
    <property type="entry name" value="Transferase(Phosphotransferase) domain 1"/>
    <property type="match status" value="1"/>
</dbReference>
<dbReference type="GO" id="GO:0005634">
    <property type="term" value="C:nucleus"/>
    <property type="evidence" value="ECO:0007669"/>
    <property type="project" value="TreeGrafter"/>
</dbReference>
<dbReference type="InterPro" id="IPR011009">
    <property type="entry name" value="Kinase-like_dom_sf"/>
</dbReference>
<sequence length="800" mass="92821">MKTDMFLNSPPSSHTFNSLIDHKNKILNSLQYELQYATLEFKLINYLFALNSQRGSDAYEVDESELFKNHNFLKFDSAEFHQTKNSWTNLVNDSINSIKKSLSNKKDTSKELLQLNEVHDSITGLQSAYFSAVQQRENNMKLLLRIKMYSSNRLKLLSDSIKSYQSTAEFKKLYDEPKAKLVEPNHNKVLSNMIDTEYKRVINSNLKTDLYSTLFKKSSKPTILKPVNLSPIPVFKSPNSTKLMNIFTLTTSLDEFKSSAKNIYMKYGGSTMSFNVFNNVVLFLVQSLHLPNLHRIPTDHIYSVYNINPCSILDFRTFLLLYWEVLHAIKHAIEIYYHPRYTFHSADMYLNYSVDEYYPFVNISDRYSFIKRLSPGRSSSKYVAKELKTDELRVIEIFFKTPDLPLFHEIYSEFEELRRFNHKNLVKYIALYHDYNSIYVVTEFCAELSLTNKLSSLDSSNFDYSLGFVHNVFTQLVEALVYLHCNNVTHLSLNPDKIMIDDSTSLPKIKIRDYGFYEVFSSYKHQSPLTTLYQAPEVANGTITPKSNVWTAGMILLFMVTGHIPTHASIINSFVDQLPNILLHSTMFKVEDDLYDLITYILCKDPNLRPSSFDVLSHSWFNTTGPWPCAFNLSFLTNCVKDMMALSNYRNITRFLESSNVFYVNKMNKLLNTLVLSAEPNQPDMVGYGSALKVLKLANVPNNLISEFVHLTSLKDSDKCSLNDLFLATKYWRHGELNILWSVCRKHIDETDWSFNKTKFVELLSDSKTSLLMKEEVNSLCRSLELNEKIYWNHFVNLML</sequence>
<dbReference type="PANTHER" id="PTHR44167">
    <property type="entry name" value="OVARIAN-SPECIFIC SERINE/THREONINE-PROTEIN KINASE LOK-RELATED"/>
    <property type="match status" value="1"/>
</dbReference>
<gene>
    <name evidence="2" type="ORF">MACJ_004016</name>
</gene>
<dbReference type="Proteomes" id="UP000244803">
    <property type="component" value="Chromosome 4"/>
</dbReference>